<reference evidence="2 3" key="1">
    <citation type="submission" date="2013-11" db="EMBL/GenBank/DDBJ databases">
        <title>Single cell genomics of uncultured Tannerella BU063 (oral taxon 286).</title>
        <authorList>
            <person name="Beall C.J."/>
            <person name="Campbell A.G."/>
            <person name="Griffen A.L."/>
            <person name="Podar M."/>
            <person name="Leys E.J."/>
        </authorList>
    </citation>
    <scope>NUCLEOTIDE SEQUENCE [LARGE SCALE GENOMIC DNA]</scope>
    <source>
        <strain evidence="2">Cell 6/7/9</strain>
    </source>
</reference>
<dbReference type="Pfam" id="PF19775">
    <property type="entry name" value="DUF6261"/>
    <property type="match status" value="1"/>
</dbReference>
<gene>
    <name evidence="2" type="ORF">T231_12045</name>
</gene>
<dbReference type="EMBL" id="AYYD01001139">
    <property type="protein sequence ID" value="ETK08801.1"/>
    <property type="molecule type" value="Genomic_DNA"/>
</dbReference>
<dbReference type="PATRIC" id="fig|1411021.3.peg.1560"/>
<protein>
    <submittedName>
        <fullName evidence="2">Uncharacterized protein</fullName>
    </submittedName>
</protein>
<name>W2CQN3_9BACT</name>
<proteinExistence type="predicted"/>
<evidence type="ECO:0000313" key="3">
    <source>
        <dbReference type="Proteomes" id="UP000018874"/>
    </source>
</evidence>
<dbReference type="Proteomes" id="UP000018874">
    <property type="component" value="Unassembled WGS sequence"/>
</dbReference>
<evidence type="ECO:0000256" key="1">
    <source>
        <dbReference type="SAM" id="MobiDB-lite"/>
    </source>
</evidence>
<feature type="compositionally biased region" description="Basic and acidic residues" evidence="1">
    <location>
        <begin position="226"/>
        <end position="292"/>
    </location>
</feature>
<keyword evidence="3" id="KW-1185">Reference proteome</keyword>
<comment type="caution">
    <text evidence="2">The sequence shown here is derived from an EMBL/GenBank/DDBJ whole genome shotgun (WGS) entry which is preliminary data.</text>
</comment>
<sequence>MILYFNLTKLRLMNFYQVMTNVQLFLSQEDLETLKLKDAAKVFDEKYKAFDAAVQPMRGDVDTKELNKLDERRDKALIGLYGHVRVFTGFPEEAKATAAQQLQAILLKYDKAPQTKPLREETAIVSNVVSDLEVADAKAKLTLIGAEKWLDELKDANKKFEAAYNARTQRNMDLVGQTKEKRIALDDEYRRLAHTINALATLGGEAPYKRLMSSINADIQQALLAERPETKKKDPKEPKEPKQPKEPKEPKTPKDPKEPKQPDTPKDPKDPKQPEQPKKPDEKPKDPKKPDDGNPDIKLPEE</sequence>
<feature type="region of interest" description="Disordered" evidence="1">
    <location>
        <begin position="225"/>
        <end position="302"/>
    </location>
</feature>
<dbReference type="AlphaFoldDB" id="W2CQN3"/>
<organism evidence="2 3">
    <name type="scientific">Tannerella sp. oral taxon BU063 isolate Cell 6/7/9</name>
    <dbReference type="NCBI Taxonomy" id="1411021"/>
    <lineage>
        <taxon>Bacteria</taxon>
        <taxon>Pseudomonadati</taxon>
        <taxon>Bacteroidota</taxon>
        <taxon>Bacteroidia</taxon>
        <taxon>Bacteroidales</taxon>
        <taxon>Tannerellaceae</taxon>
        <taxon>Tannerella</taxon>
    </lineage>
</organism>
<evidence type="ECO:0000313" key="2">
    <source>
        <dbReference type="EMBL" id="ETK08801.1"/>
    </source>
</evidence>
<dbReference type="InterPro" id="IPR046228">
    <property type="entry name" value="DUF6261"/>
</dbReference>
<accession>W2CQN3</accession>